<dbReference type="PANTHER" id="PTHR43004:SF19">
    <property type="entry name" value="BINDING MONOOXYGENASE, PUTATIVE (JCVI)-RELATED"/>
    <property type="match status" value="1"/>
</dbReference>
<dbReference type="Gene3D" id="3.40.30.120">
    <property type="match status" value="1"/>
</dbReference>
<dbReference type="PANTHER" id="PTHR43004">
    <property type="entry name" value="TRK SYSTEM POTASSIUM UPTAKE PROTEIN"/>
    <property type="match status" value="1"/>
</dbReference>
<comment type="cofactor">
    <cofactor evidence="1">
        <name>FAD</name>
        <dbReference type="ChEBI" id="CHEBI:57692"/>
    </cofactor>
</comment>
<gene>
    <name evidence="5" type="ORF">FKR81_20365</name>
</gene>
<dbReference type="InterPro" id="IPR036188">
    <property type="entry name" value="FAD/NAD-bd_sf"/>
</dbReference>
<dbReference type="GO" id="GO:0016709">
    <property type="term" value="F:oxidoreductase activity, acting on paired donors, with incorporation or reduction of molecular oxygen, NAD(P)H as one donor, and incorporation of one atom of oxygen"/>
    <property type="evidence" value="ECO:0007669"/>
    <property type="project" value="UniProtKB-ARBA"/>
</dbReference>
<dbReference type="RefSeq" id="WP_146353689.1">
    <property type="nucleotide sequence ID" value="NZ_VOBR01000012.1"/>
</dbReference>
<feature type="domain" description="FAD-binding" evidence="4">
    <location>
        <begin position="3"/>
        <end position="332"/>
    </location>
</feature>
<keyword evidence="3" id="KW-0274">FAD</keyword>
<evidence type="ECO:0000256" key="2">
    <source>
        <dbReference type="ARBA" id="ARBA00022630"/>
    </source>
</evidence>
<dbReference type="EMBL" id="VOBR01000012">
    <property type="protein sequence ID" value="TWP50527.1"/>
    <property type="molecule type" value="Genomic_DNA"/>
</dbReference>
<name>A0A563ES48_9PSEU</name>
<comment type="caution">
    <text evidence="5">The sequence shown here is derived from an EMBL/GenBank/DDBJ whole genome shotgun (WGS) entry which is preliminary data.</text>
</comment>
<dbReference type="Pfam" id="PF21274">
    <property type="entry name" value="Rng_hyd_C"/>
    <property type="match status" value="1"/>
</dbReference>
<evidence type="ECO:0000256" key="3">
    <source>
        <dbReference type="ARBA" id="ARBA00022827"/>
    </source>
</evidence>
<sequence>MESDVIVVGAGPTGLMLAGELRTAGVSVLVVERLAEPTGQSRGLGFTTRATEVFDQRGLLPRFGDVEMSPMGHFGGLPLDFSVLPGADFGARGIQQSRVEQVLGDWAAELGAKFLRGHEIVALAGHDDHVEITVEGPEGRSTLRSAWLVGCDGGQSTVRKLGGFSFEGTASTREMYLADVRGCDLPPRFTGMRVPGGMVMNAPLGPGVDRIIACELGATPGERTEPLEFAEVVDVWKRLTGEDISGGTPEWVSVFGDAARQATEYRRGRVLLAGDAAHIHLPAGGQGLSVGVQDAVNLGWKLAAAVRGWAPDGLLDTYHDERHPVGVRLLMNTSAQGHLYLSGPEVDPVRSVFAELLRFEEVGRHLAGMVSGLDVRYDVGGGDHPLLGRRIPPSELDDGTTTAQALHGGRGVLFDFKGDSHLRSVAARWAGRVDVVTAAGSPFDGTSAVLVRPDGHVAWATPGHVDELGDVLGRWFGTPEVST</sequence>
<dbReference type="OrthoDB" id="4141215at2"/>
<proteinExistence type="predicted"/>
<dbReference type="AlphaFoldDB" id="A0A563ES48"/>
<protein>
    <submittedName>
        <fullName evidence="5">FAD-binding protein</fullName>
    </submittedName>
</protein>
<evidence type="ECO:0000313" key="6">
    <source>
        <dbReference type="Proteomes" id="UP000316639"/>
    </source>
</evidence>
<dbReference type="PRINTS" id="PR00420">
    <property type="entry name" value="RNGMNOXGNASE"/>
</dbReference>
<keyword evidence="6" id="KW-1185">Reference proteome</keyword>
<organism evidence="5 6">
    <name type="scientific">Lentzea tibetensis</name>
    <dbReference type="NCBI Taxonomy" id="2591470"/>
    <lineage>
        <taxon>Bacteria</taxon>
        <taxon>Bacillati</taxon>
        <taxon>Actinomycetota</taxon>
        <taxon>Actinomycetes</taxon>
        <taxon>Pseudonocardiales</taxon>
        <taxon>Pseudonocardiaceae</taxon>
        <taxon>Lentzea</taxon>
    </lineage>
</organism>
<evidence type="ECO:0000256" key="1">
    <source>
        <dbReference type="ARBA" id="ARBA00001974"/>
    </source>
</evidence>
<dbReference type="Pfam" id="PF01494">
    <property type="entry name" value="FAD_binding_3"/>
    <property type="match status" value="1"/>
</dbReference>
<dbReference type="GO" id="GO:0071949">
    <property type="term" value="F:FAD binding"/>
    <property type="evidence" value="ECO:0007669"/>
    <property type="project" value="InterPro"/>
</dbReference>
<evidence type="ECO:0000259" key="4">
    <source>
        <dbReference type="Pfam" id="PF01494"/>
    </source>
</evidence>
<dbReference type="SUPFAM" id="SSF51905">
    <property type="entry name" value="FAD/NAD(P)-binding domain"/>
    <property type="match status" value="1"/>
</dbReference>
<keyword evidence="2" id="KW-0285">Flavoprotein</keyword>
<evidence type="ECO:0000313" key="5">
    <source>
        <dbReference type="EMBL" id="TWP50527.1"/>
    </source>
</evidence>
<dbReference type="InterPro" id="IPR002938">
    <property type="entry name" value="FAD-bd"/>
</dbReference>
<dbReference type="Gene3D" id="3.50.50.60">
    <property type="entry name" value="FAD/NAD(P)-binding domain"/>
    <property type="match status" value="2"/>
</dbReference>
<dbReference type="InterPro" id="IPR050641">
    <property type="entry name" value="RIFMO-like"/>
</dbReference>
<accession>A0A563ES48</accession>
<dbReference type="Proteomes" id="UP000316639">
    <property type="component" value="Unassembled WGS sequence"/>
</dbReference>
<reference evidence="5 6" key="1">
    <citation type="submission" date="2019-07" db="EMBL/GenBank/DDBJ databases">
        <title>Lentzea xizangensis sp. nov., isolated from Qinghai-Tibetan Plateau Soils.</title>
        <authorList>
            <person name="Huang J."/>
        </authorList>
    </citation>
    <scope>NUCLEOTIDE SEQUENCE [LARGE SCALE GENOMIC DNA]</scope>
    <source>
        <strain evidence="5 6">FXJ1.1311</strain>
    </source>
</reference>
<dbReference type="Gene3D" id="3.30.70.2450">
    <property type="match status" value="1"/>
</dbReference>